<evidence type="ECO:0000259" key="1">
    <source>
        <dbReference type="Pfam" id="PF00085"/>
    </source>
</evidence>
<accession>A0A7J4GRA1</accession>
<sequence>MKDIVRLTDANFTGQSIQNHKGNSLVIFSADWCPYCVSFFNNWEEYGKIDTTLIADVTDVDSKLWDDFDLNVIPSMAIFIDGKLEKRWNGLLGRGLTINQIEDVSLFFSKL</sequence>
<name>A0A7J4GRA1_9ARCH</name>
<dbReference type="Gene3D" id="3.40.30.10">
    <property type="entry name" value="Glutaredoxin"/>
    <property type="match status" value="1"/>
</dbReference>
<dbReference type="AlphaFoldDB" id="A0A7J4GRA1"/>
<organism evidence="2 3">
    <name type="scientific">Marine Group III euryarchaeote</name>
    <dbReference type="NCBI Taxonomy" id="2173149"/>
    <lineage>
        <taxon>Archaea</taxon>
        <taxon>Methanobacteriati</taxon>
        <taxon>Thermoplasmatota</taxon>
        <taxon>Thermoplasmata</taxon>
        <taxon>Candidatus Thermoprofundales</taxon>
    </lineage>
</organism>
<dbReference type="PROSITE" id="PS00194">
    <property type="entry name" value="THIOREDOXIN_1"/>
    <property type="match status" value="1"/>
</dbReference>
<feature type="domain" description="Thioredoxin" evidence="1">
    <location>
        <begin position="4"/>
        <end position="91"/>
    </location>
</feature>
<evidence type="ECO:0000313" key="2">
    <source>
        <dbReference type="EMBL" id="HIF37048.1"/>
    </source>
</evidence>
<dbReference type="EMBL" id="DUCX01000022">
    <property type="protein sequence ID" value="HIF37048.1"/>
    <property type="molecule type" value="Genomic_DNA"/>
</dbReference>
<dbReference type="CDD" id="cd02947">
    <property type="entry name" value="TRX_family"/>
    <property type="match status" value="1"/>
</dbReference>
<proteinExistence type="predicted"/>
<dbReference type="SUPFAM" id="SSF52833">
    <property type="entry name" value="Thioredoxin-like"/>
    <property type="match status" value="1"/>
</dbReference>
<dbReference type="Pfam" id="PF00085">
    <property type="entry name" value="Thioredoxin"/>
    <property type="match status" value="1"/>
</dbReference>
<evidence type="ECO:0000313" key="3">
    <source>
        <dbReference type="Proteomes" id="UP000585802"/>
    </source>
</evidence>
<dbReference type="InterPro" id="IPR017937">
    <property type="entry name" value="Thioredoxin_CS"/>
</dbReference>
<protein>
    <submittedName>
        <fullName evidence="2">Thioredoxin</fullName>
    </submittedName>
</protein>
<comment type="caution">
    <text evidence="2">The sequence shown here is derived from an EMBL/GenBank/DDBJ whole genome shotgun (WGS) entry which is preliminary data.</text>
</comment>
<reference evidence="3" key="1">
    <citation type="journal article" date="2019" name="bioRxiv">
        <title>Genome diversification in globally distributed novel marine Proteobacteria is linked to environmental adaptation.</title>
        <authorList>
            <person name="Zhou Z."/>
            <person name="Tran P.Q."/>
            <person name="Kieft K."/>
            <person name="Anantharaman K."/>
        </authorList>
    </citation>
    <scope>NUCLEOTIDE SEQUENCE [LARGE SCALE GENOMIC DNA]</scope>
</reference>
<dbReference type="InterPro" id="IPR013766">
    <property type="entry name" value="Thioredoxin_domain"/>
</dbReference>
<dbReference type="Proteomes" id="UP000585802">
    <property type="component" value="Unassembled WGS sequence"/>
</dbReference>
<gene>
    <name evidence="2" type="ORF">EYQ70_01315</name>
</gene>
<dbReference type="InterPro" id="IPR036249">
    <property type="entry name" value="Thioredoxin-like_sf"/>
</dbReference>